<feature type="coiled-coil region" evidence="1">
    <location>
        <begin position="423"/>
        <end position="450"/>
    </location>
</feature>
<dbReference type="Proteomes" id="UP001165060">
    <property type="component" value="Unassembled WGS sequence"/>
</dbReference>
<proteinExistence type="predicted"/>
<sequence length="454" mass="49072">MPPAPPPASPSSPASAPLPASVFCLRLTSDAHRLERLLGTTAYKLRVDFLPQGGCEQDWEAGGELTPTSLLPWVEHAPAYRSRAEAVPDKGGGEVLFGDDEGGEIQVASMKTSDPTDHDSASEETNPLQYMFELPPFADPESGRVKLSITNPNSFRPLRLRLQFVFVNSAAMEAAVTASRDAGEAELPSSPASSAGSPVDKTAGRAAAAIGTLVLGAGAVATGGVGALAGGVLVAALGGGGMIIKDQLLPRLTASSSPPPPPESEEPPEPTREEILEMKMVELSRLTTTTLAEERERQEKERAVWVEKEALLKQKEEAARADAVEQMKAARDAYQGRLDDAKTDYKRREDELLGSVLELESAVRKLKREKKVLVMGVKEERRQRDEAEVKLKADAQEARMSPLEQLKDKHKQLSDMLAKDPHNAELRTLVENIGRNIEQAEAQARAKQGLNFVR</sequence>
<keyword evidence="1" id="KW-0175">Coiled coil</keyword>
<dbReference type="EMBL" id="BRYB01001748">
    <property type="protein sequence ID" value="GMI32714.1"/>
    <property type="molecule type" value="Genomic_DNA"/>
</dbReference>
<reference evidence="2 3" key="1">
    <citation type="journal article" date="2023" name="Commun. Biol.">
        <title>Genome analysis of Parmales, the sister group of diatoms, reveals the evolutionary specialization of diatoms from phago-mixotrophs to photoautotrophs.</title>
        <authorList>
            <person name="Ban H."/>
            <person name="Sato S."/>
            <person name="Yoshikawa S."/>
            <person name="Yamada K."/>
            <person name="Nakamura Y."/>
            <person name="Ichinomiya M."/>
            <person name="Sato N."/>
            <person name="Blanc-Mathieu R."/>
            <person name="Endo H."/>
            <person name="Kuwata A."/>
            <person name="Ogata H."/>
        </authorList>
    </citation>
    <scope>NUCLEOTIDE SEQUENCE [LARGE SCALE GENOMIC DNA]</scope>
</reference>
<keyword evidence="3" id="KW-1185">Reference proteome</keyword>
<organism evidence="2 3">
    <name type="scientific">Tetraparma gracilis</name>
    <dbReference type="NCBI Taxonomy" id="2962635"/>
    <lineage>
        <taxon>Eukaryota</taxon>
        <taxon>Sar</taxon>
        <taxon>Stramenopiles</taxon>
        <taxon>Ochrophyta</taxon>
        <taxon>Bolidophyceae</taxon>
        <taxon>Parmales</taxon>
        <taxon>Triparmaceae</taxon>
        <taxon>Tetraparma</taxon>
    </lineage>
</organism>
<evidence type="ECO:0000313" key="2">
    <source>
        <dbReference type="EMBL" id="GMI32714.1"/>
    </source>
</evidence>
<feature type="coiled-coil region" evidence="1">
    <location>
        <begin position="313"/>
        <end position="397"/>
    </location>
</feature>
<evidence type="ECO:0000256" key="1">
    <source>
        <dbReference type="SAM" id="Coils"/>
    </source>
</evidence>
<name>A0ABQ6MUG3_9STRA</name>
<comment type="caution">
    <text evidence="2">The sequence shown here is derived from an EMBL/GenBank/DDBJ whole genome shotgun (WGS) entry which is preliminary data.</text>
</comment>
<evidence type="ECO:0000313" key="3">
    <source>
        <dbReference type="Proteomes" id="UP001165060"/>
    </source>
</evidence>
<protein>
    <submittedName>
        <fullName evidence="2">Uncharacterized protein</fullName>
    </submittedName>
</protein>
<accession>A0ABQ6MUG3</accession>
<gene>
    <name evidence="2" type="ORF">TeGR_g7789</name>
</gene>